<proteinExistence type="predicted"/>
<reference evidence="2" key="1">
    <citation type="submission" date="2023-06" db="EMBL/GenBank/DDBJ databases">
        <title>Genome-scale phylogeny and comparative genomics of the fungal order Sordariales.</title>
        <authorList>
            <consortium name="Lawrence Berkeley National Laboratory"/>
            <person name="Hensen N."/>
            <person name="Bonometti L."/>
            <person name="Westerberg I."/>
            <person name="Brannstrom I.O."/>
            <person name="Guillou S."/>
            <person name="Cros-Aarteil S."/>
            <person name="Calhoun S."/>
            <person name="Haridas S."/>
            <person name="Kuo A."/>
            <person name="Mondo S."/>
            <person name="Pangilinan J."/>
            <person name="Riley R."/>
            <person name="LaButti K."/>
            <person name="Andreopoulos B."/>
            <person name="Lipzen A."/>
            <person name="Chen C."/>
            <person name="Yanf M."/>
            <person name="Daum C."/>
            <person name="Ng V."/>
            <person name="Clum A."/>
            <person name="Steindorff A."/>
            <person name="Ohm R."/>
            <person name="Martin F."/>
            <person name="Silar P."/>
            <person name="Natvig D."/>
            <person name="Lalanne C."/>
            <person name="Gautier V."/>
            <person name="Ament-velasquez S.L."/>
            <person name="Kruys A."/>
            <person name="Hutchinson M.I."/>
            <person name="Powell A.J."/>
            <person name="Barry K."/>
            <person name="Miller A.N."/>
            <person name="Grigoriev I.V."/>
            <person name="Debuchy R."/>
            <person name="Gladieux P."/>
            <person name="Thoren M.H."/>
            <person name="Johannesson H."/>
        </authorList>
    </citation>
    <scope>NUCLEOTIDE SEQUENCE</scope>
    <source>
        <strain evidence="2">SMH3391-2</strain>
    </source>
</reference>
<evidence type="ECO:0000313" key="2">
    <source>
        <dbReference type="EMBL" id="KAK0636046.1"/>
    </source>
</evidence>
<dbReference type="Proteomes" id="UP001174934">
    <property type="component" value="Unassembled WGS sequence"/>
</dbReference>
<evidence type="ECO:0000313" key="3">
    <source>
        <dbReference type="Proteomes" id="UP001174934"/>
    </source>
</evidence>
<feature type="compositionally biased region" description="Basic and acidic residues" evidence="1">
    <location>
        <begin position="505"/>
        <end position="519"/>
    </location>
</feature>
<name>A0AA39XL61_9PEZI</name>
<keyword evidence="3" id="KW-1185">Reference proteome</keyword>
<dbReference type="EMBL" id="JAULSR010000001">
    <property type="protein sequence ID" value="KAK0636046.1"/>
    <property type="molecule type" value="Genomic_DNA"/>
</dbReference>
<organism evidence="2 3">
    <name type="scientific">Bombardia bombarda</name>
    <dbReference type="NCBI Taxonomy" id="252184"/>
    <lineage>
        <taxon>Eukaryota</taxon>
        <taxon>Fungi</taxon>
        <taxon>Dikarya</taxon>
        <taxon>Ascomycota</taxon>
        <taxon>Pezizomycotina</taxon>
        <taxon>Sordariomycetes</taxon>
        <taxon>Sordariomycetidae</taxon>
        <taxon>Sordariales</taxon>
        <taxon>Lasiosphaeriaceae</taxon>
        <taxon>Bombardia</taxon>
    </lineage>
</organism>
<accession>A0AA39XL61</accession>
<evidence type="ECO:0008006" key="4">
    <source>
        <dbReference type="Google" id="ProtNLM"/>
    </source>
</evidence>
<feature type="compositionally biased region" description="Acidic residues" evidence="1">
    <location>
        <begin position="495"/>
        <end position="504"/>
    </location>
</feature>
<gene>
    <name evidence="2" type="ORF">B0T17DRAFT_612834</name>
</gene>
<dbReference type="AlphaFoldDB" id="A0AA39XL61"/>
<sequence>MGHDLEPSLADTVMFSSFPFEILELIFRFTNHNDQRAIRLTCRAFEPPASSLVFRRLVLSNSRAHLLSFLSVASTPRLRVHVRELAYDEKRAPLFYEKASSSSNLQEYFNLHWLSNFELPQQDPTKAESAPGNTVMDGLVPLFLTAIDALPNLHTVISVSPRPQQRWGSKLLETCLDDGLFRVVLPACRQSGNKPLRLVWTDEFVPLYRGPSAARLHWLFDATCFEKITDITLSFRLGKLAETRPYGGLICFLQGAMNLRKLSLSADTSEEDLDRTCYHRKRDRDAQAFFDMLALAGESKFWKDLASLELVRMVYHQKSLIRFLKRHSRTLRRLTLHRCKLEFRTVKILSCLPHLHLSRLEVKGVGGWGCGRVKIAPGYRPELHPQPSHSELAVLRFEEYIPPARVLEFINDKTRSIGEKWAGLGLGANPETPTAYEPTFNFLVKTVARSRPIGQEIPFWYSDRDAEWERWRSDGSAADFRDQYVLSDFVPDCFSDNEDSDDEQDGAKHHADDSDRDDYGENPVICGQSDPAIKSYDDTTSHGTGMENAGGCDGVKSPGWLTQKAIDHALPGFDLQGFYDSLS</sequence>
<evidence type="ECO:0000256" key="1">
    <source>
        <dbReference type="SAM" id="MobiDB-lite"/>
    </source>
</evidence>
<protein>
    <recommendedName>
        <fullName evidence="4">F-box domain-containing protein</fullName>
    </recommendedName>
</protein>
<feature type="region of interest" description="Disordered" evidence="1">
    <location>
        <begin position="495"/>
        <end position="557"/>
    </location>
</feature>
<comment type="caution">
    <text evidence="2">The sequence shown here is derived from an EMBL/GenBank/DDBJ whole genome shotgun (WGS) entry which is preliminary data.</text>
</comment>